<dbReference type="InterPro" id="IPR029058">
    <property type="entry name" value="AB_hydrolase_fold"/>
</dbReference>
<evidence type="ECO:0000313" key="4">
    <source>
        <dbReference type="Proteomes" id="UP000809137"/>
    </source>
</evidence>
<dbReference type="Gene3D" id="3.40.50.1820">
    <property type="entry name" value="alpha/beta hydrolase"/>
    <property type="match status" value="1"/>
</dbReference>
<organism evidence="3 4">
    <name type="scientific">Pantoea eucrina</name>
    <dbReference type="NCBI Taxonomy" id="472693"/>
    <lineage>
        <taxon>Bacteria</taxon>
        <taxon>Pseudomonadati</taxon>
        <taxon>Pseudomonadota</taxon>
        <taxon>Gammaproteobacteria</taxon>
        <taxon>Enterobacterales</taxon>
        <taxon>Erwiniaceae</taxon>
        <taxon>Pantoea</taxon>
    </lineage>
</organism>
<evidence type="ECO:0000313" key="3">
    <source>
        <dbReference type="EMBL" id="MBM0746159.1"/>
    </source>
</evidence>
<dbReference type="InterPro" id="IPR013783">
    <property type="entry name" value="Ig-like_fold"/>
</dbReference>
<feature type="chain" id="PRO_5045755906" evidence="1">
    <location>
        <begin position="21"/>
        <end position="395"/>
    </location>
</feature>
<dbReference type="InterPro" id="IPR004193">
    <property type="entry name" value="Glyco_hydro_13_N"/>
</dbReference>
<evidence type="ECO:0000259" key="2">
    <source>
        <dbReference type="Pfam" id="PF02922"/>
    </source>
</evidence>
<gene>
    <name evidence="3" type="ORF">JJB79_01795</name>
</gene>
<dbReference type="InterPro" id="IPR000801">
    <property type="entry name" value="Esterase-like"/>
</dbReference>
<sequence>MRYSLIALVCTALWSAGAGAQPLPQRPPDTLVPEQYLSAVNTDDSITWRLWAPSAKAVDVVTGATPDRYVAHPMTKDERGIWRFTSEPLAPSLYEYFFNVDGFRSIDTGNSLPKPQRQVNTSLILVPGSLLDTRQVPHGEIHTLTWHSEVLKRERQLAVWVPPGAADAADPLPVLYFYHGFGDTSLSAVTQGRIPQIMDNLLAEGKIVPMLVVIPDTETDISDAIPETFAPASRRETFYPRNAQAADRELTQEIMPRIAQRYRVRSEAGGQALAGLSQGGYQALVSGMRHLDRFAWLGIFSGVTTETVPDFRVTAQLKKPAAINRQLRLFALAAGDEDIITGRDMTGLQALLEQQKIRHEWHSYAGLGHEMDVWRPAYIAFVRQLFKPSDASDAR</sequence>
<proteinExistence type="predicted"/>
<dbReference type="Proteomes" id="UP000809137">
    <property type="component" value="Unassembled WGS sequence"/>
</dbReference>
<evidence type="ECO:0000256" key="1">
    <source>
        <dbReference type="SAM" id="SignalP"/>
    </source>
</evidence>
<dbReference type="EMBL" id="JAFCXS010000001">
    <property type="protein sequence ID" value="MBM0746159.1"/>
    <property type="molecule type" value="Genomic_DNA"/>
</dbReference>
<protein>
    <submittedName>
        <fullName evidence="3">Esterase family protein</fullName>
    </submittedName>
</protein>
<keyword evidence="4" id="KW-1185">Reference proteome</keyword>
<reference evidence="3 4" key="1">
    <citation type="submission" date="2021-01" db="EMBL/GenBank/DDBJ databases">
        <title>Complete genome sequence of Pantoea eucrina OB49, a heavy metal tolerant bacterium with PGPR potential isolated from wheat in Algeria.</title>
        <authorList>
            <person name="Lekired A."/>
            <person name="Ouzari I.H."/>
        </authorList>
    </citation>
    <scope>NUCLEOTIDE SEQUENCE [LARGE SCALE GENOMIC DNA]</scope>
    <source>
        <strain evidence="3 4">OB49</strain>
    </source>
</reference>
<dbReference type="GeneID" id="84691243"/>
<dbReference type="Pfam" id="PF02922">
    <property type="entry name" value="CBM_48"/>
    <property type="match status" value="1"/>
</dbReference>
<dbReference type="InterPro" id="IPR050583">
    <property type="entry name" value="Mycobacterial_A85_antigen"/>
</dbReference>
<keyword evidence="1" id="KW-0732">Signal</keyword>
<dbReference type="PANTHER" id="PTHR48098:SF1">
    <property type="entry name" value="DIACYLGLYCEROL ACYLTRANSFERASE_MYCOLYLTRANSFERASE AG85A"/>
    <property type="match status" value="1"/>
</dbReference>
<feature type="domain" description="Glycoside hydrolase family 13 N-terminal" evidence="2">
    <location>
        <begin position="44"/>
        <end position="100"/>
    </location>
</feature>
<dbReference type="RefSeq" id="WP_082032658.1">
    <property type="nucleotide sequence ID" value="NZ_CP083448.1"/>
</dbReference>
<dbReference type="SUPFAM" id="SSF53474">
    <property type="entry name" value="alpha/beta-Hydrolases"/>
    <property type="match status" value="1"/>
</dbReference>
<accession>A0ABS1Z184</accession>
<dbReference type="CDD" id="cd11294">
    <property type="entry name" value="E_set_Esterase_like_N"/>
    <property type="match status" value="1"/>
</dbReference>
<dbReference type="Gene3D" id="2.60.40.10">
    <property type="entry name" value="Immunoglobulins"/>
    <property type="match status" value="1"/>
</dbReference>
<name>A0ABS1Z184_9GAMM</name>
<dbReference type="InterPro" id="IPR014756">
    <property type="entry name" value="Ig_E-set"/>
</dbReference>
<dbReference type="Pfam" id="PF00756">
    <property type="entry name" value="Esterase"/>
    <property type="match status" value="1"/>
</dbReference>
<feature type="signal peptide" evidence="1">
    <location>
        <begin position="1"/>
        <end position="20"/>
    </location>
</feature>
<dbReference type="SUPFAM" id="SSF81296">
    <property type="entry name" value="E set domains"/>
    <property type="match status" value="1"/>
</dbReference>
<dbReference type="PANTHER" id="PTHR48098">
    <property type="entry name" value="ENTEROCHELIN ESTERASE-RELATED"/>
    <property type="match status" value="1"/>
</dbReference>
<comment type="caution">
    <text evidence="3">The sequence shown here is derived from an EMBL/GenBank/DDBJ whole genome shotgun (WGS) entry which is preliminary data.</text>
</comment>